<keyword evidence="1" id="KW-0862">Zinc</keyword>
<evidence type="ECO:0000313" key="4">
    <source>
        <dbReference type="EMBL" id="KAK4300177.1"/>
    </source>
</evidence>
<dbReference type="Proteomes" id="UP001292094">
    <property type="component" value="Unassembled WGS sequence"/>
</dbReference>
<gene>
    <name evidence="4" type="ORF">Pmani_027605</name>
</gene>
<feature type="compositionally biased region" description="Polar residues" evidence="2">
    <location>
        <begin position="748"/>
        <end position="763"/>
    </location>
</feature>
<dbReference type="InterPro" id="IPR018289">
    <property type="entry name" value="MULE_transposase_dom"/>
</dbReference>
<dbReference type="PANTHER" id="PTHR35385:SF2">
    <property type="entry name" value="PROTEIN B, PUTATIVE-RELATED"/>
    <property type="match status" value="1"/>
</dbReference>
<organism evidence="4 5">
    <name type="scientific">Petrolisthes manimaculis</name>
    <dbReference type="NCBI Taxonomy" id="1843537"/>
    <lineage>
        <taxon>Eukaryota</taxon>
        <taxon>Metazoa</taxon>
        <taxon>Ecdysozoa</taxon>
        <taxon>Arthropoda</taxon>
        <taxon>Crustacea</taxon>
        <taxon>Multicrustacea</taxon>
        <taxon>Malacostraca</taxon>
        <taxon>Eumalacostraca</taxon>
        <taxon>Eucarida</taxon>
        <taxon>Decapoda</taxon>
        <taxon>Pleocyemata</taxon>
        <taxon>Anomura</taxon>
        <taxon>Galatheoidea</taxon>
        <taxon>Porcellanidae</taxon>
        <taxon>Petrolisthes</taxon>
    </lineage>
</organism>
<comment type="caution">
    <text evidence="4">The sequence shown here is derived from an EMBL/GenBank/DDBJ whole genome shotgun (WGS) entry which is preliminary data.</text>
</comment>
<keyword evidence="1" id="KW-0863">Zinc-finger</keyword>
<dbReference type="PROSITE" id="PS50966">
    <property type="entry name" value="ZF_SWIM"/>
    <property type="match status" value="1"/>
</dbReference>
<dbReference type="Pfam" id="PF10551">
    <property type="entry name" value="MULE"/>
    <property type="match status" value="1"/>
</dbReference>
<protein>
    <recommendedName>
        <fullName evidence="3">SWIM-type domain-containing protein</fullName>
    </recommendedName>
</protein>
<feature type="region of interest" description="Disordered" evidence="2">
    <location>
        <begin position="747"/>
        <end position="770"/>
    </location>
</feature>
<evidence type="ECO:0000313" key="5">
    <source>
        <dbReference type="Proteomes" id="UP001292094"/>
    </source>
</evidence>
<keyword evidence="1" id="KW-0479">Metal-binding</keyword>
<dbReference type="GO" id="GO:0008270">
    <property type="term" value="F:zinc ion binding"/>
    <property type="evidence" value="ECO:0007669"/>
    <property type="project" value="UniProtKB-KW"/>
</dbReference>
<evidence type="ECO:0000259" key="3">
    <source>
        <dbReference type="PROSITE" id="PS50966"/>
    </source>
</evidence>
<dbReference type="InterPro" id="IPR007527">
    <property type="entry name" value="Znf_SWIM"/>
</dbReference>
<dbReference type="PANTHER" id="PTHR35385">
    <property type="entry name" value="PROTEIN B, PUTATIVE-RELATED-RELATED"/>
    <property type="match status" value="1"/>
</dbReference>
<feature type="domain" description="SWIM-type" evidence="3">
    <location>
        <begin position="521"/>
        <end position="552"/>
    </location>
</feature>
<proteinExistence type="predicted"/>
<evidence type="ECO:0000256" key="2">
    <source>
        <dbReference type="SAM" id="MobiDB-lite"/>
    </source>
</evidence>
<dbReference type="AlphaFoldDB" id="A0AAE1P3D9"/>
<reference evidence="4" key="1">
    <citation type="submission" date="2023-11" db="EMBL/GenBank/DDBJ databases">
        <title>Genome assemblies of two species of porcelain crab, Petrolisthes cinctipes and Petrolisthes manimaculis (Anomura: Porcellanidae).</title>
        <authorList>
            <person name="Angst P."/>
        </authorList>
    </citation>
    <scope>NUCLEOTIDE SEQUENCE</scope>
    <source>
        <strain evidence="4">PB745_02</strain>
        <tissue evidence="4">Gill</tissue>
    </source>
</reference>
<name>A0AAE1P3D9_9EUCA</name>
<keyword evidence="5" id="KW-1185">Reference proteome</keyword>
<evidence type="ECO:0000256" key="1">
    <source>
        <dbReference type="PROSITE-ProRule" id="PRU00325"/>
    </source>
</evidence>
<sequence length="770" mass="87823">MAVILDFDDEDFNNIIINNEKHLVQVKTNAFNDTEAWKWKEVFTKKNNVCFNVSKLYSGERYTYHQKFICINGDKRHKGTIKTCTGCNVTMDIKIKLITRHTCKKDKDVKTHPCMIIIEGEHNHHTQAASTLQQRVLPETKDNYIKYFNLGMSVPQAVRSHQEKMNLSRTDLTNCALNPSLRAVYHIRQMWMNEKHGTLDGESMFSAIEKYAAANPNSKIKYQFEGERFAIVLITEFMFRIHQEFREASEVVFVDTTSHLDQHNTAVTLLLCVGSAGALPLAVIFTSSQDEVSFTAGFQLLKKVLGEIGFFHKEHPDCFITDNNEAQQNGLGMVWPQSQQFLCIFHILRQVWRWLCDGSHGINKKDRPVLMKIAKQLVYASSESDFDYDWKSFCQTPEAKKYELYIRYLTTLIQRKAEWSTMYRAEFLLCGHQTNNFAESTVCIIKDIILNRCKASNPCQLIVFMNEVYDVYMKQCVLDVSLGRRKLMSPTEGSISKDNIIMSNYDEYQFIVKSQSGDKQYTVHLIIGMCDCRLGMTGKVCKHQLTCSEHFLLQLPQMFRNSPEYRQWLESIVYGKENKPSLDFIAYVQECPYEVSPDNDVNLMENENSPNISLDVKCEDNEVEDPLTTKPSIAVVEGIKELNDTLLHLATLYEDDQTVGGIQRLLSRFKSVRTSNELNNVLDSIGSAAVQGAGCGEIPSHPMNGMPQGAAPIGKGHKRKGSLLDEGVKQQRNLALNVILNQPYAKNHGSSHYNSIQDVSSDIATREQVM</sequence>
<accession>A0AAE1P3D9</accession>
<dbReference type="EMBL" id="JAWZYT010003102">
    <property type="protein sequence ID" value="KAK4300177.1"/>
    <property type="molecule type" value="Genomic_DNA"/>
</dbReference>